<dbReference type="CDD" id="cd05467">
    <property type="entry name" value="CBM20"/>
    <property type="match status" value="1"/>
</dbReference>
<feature type="compositionally biased region" description="Basic and acidic residues" evidence="1">
    <location>
        <begin position="1140"/>
        <end position="1149"/>
    </location>
</feature>
<feature type="region of interest" description="Disordered" evidence="1">
    <location>
        <begin position="754"/>
        <end position="773"/>
    </location>
</feature>
<dbReference type="InterPro" id="IPR036457">
    <property type="entry name" value="PPM-type-like_dom_sf"/>
</dbReference>
<feature type="region of interest" description="Disordered" evidence="1">
    <location>
        <begin position="1090"/>
        <end position="1190"/>
    </location>
</feature>
<dbReference type="InterPro" id="IPR039123">
    <property type="entry name" value="PPTC7"/>
</dbReference>
<dbReference type="SMART" id="SM00332">
    <property type="entry name" value="PP2Cc"/>
    <property type="match status" value="1"/>
</dbReference>
<dbReference type="AlphaFoldDB" id="A0A812Z7Z4"/>
<dbReference type="Pfam" id="PF00686">
    <property type="entry name" value="CBM_20"/>
    <property type="match status" value="2"/>
</dbReference>
<keyword evidence="5" id="KW-1185">Reference proteome</keyword>
<dbReference type="SMART" id="SM00331">
    <property type="entry name" value="PP2C_SIG"/>
    <property type="match status" value="1"/>
</dbReference>
<evidence type="ECO:0000259" key="3">
    <source>
        <dbReference type="PROSITE" id="PS51746"/>
    </source>
</evidence>
<dbReference type="GO" id="GO:2001070">
    <property type="term" value="F:starch binding"/>
    <property type="evidence" value="ECO:0007669"/>
    <property type="project" value="InterPro"/>
</dbReference>
<dbReference type="InterPro" id="IPR011990">
    <property type="entry name" value="TPR-like_helical_dom_sf"/>
</dbReference>
<reference evidence="4" key="1">
    <citation type="submission" date="2021-02" db="EMBL/GenBank/DDBJ databases">
        <authorList>
            <person name="Dougan E. K."/>
            <person name="Rhodes N."/>
            <person name="Thang M."/>
            <person name="Chan C."/>
        </authorList>
    </citation>
    <scope>NUCLEOTIDE SEQUENCE</scope>
</reference>
<evidence type="ECO:0000259" key="2">
    <source>
        <dbReference type="PROSITE" id="PS51166"/>
    </source>
</evidence>
<dbReference type="InterPro" id="IPR013784">
    <property type="entry name" value="Carb-bd-like_fold"/>
</dbReference>
<feature type="domain" description="CBM20" evidence="2">
    <location>
        <begin position="1"/>
        <end position="111"/>
    </location>
</feature>
<dbReference type="InterPro" id="IPR001932">
    <property type="entry name" value="PPM-type_phosphatase-like_dom"/>
</dbReference>
<dbReference type="Pfam" id="PF13672">
    <property type="entry name" value="PP2C_2"/>
    <property type="match status" value="1"/>
</dbReference>
<feature type="region of interest" description="Disordered" evidence="1">
    <location>
        <begin position="1224"/>
        <end position="1248"/>
    </location>
</feature>
<sequence length="1248" mass="135296">MDESRRMTLAFTCEAETVLGQELRVVGSTKELGHWNPALAPDLQTDALTYPSWYGHVDFDENSAEYKYVVFDTRYGSVTWEHGTNRHFSIDLDGHVHTTGPAELHSSRFGVGDSSSPRIVVASERAVEVATIPAMEPTEIVFEVFCNETEVGDTVVAVGSSEELGNWKPTGGLKLNTSPEAFPLWWGSTQLRKCDVEFKLVIIKESYVEWEPSDNRLLHFPPSRDGPWKASCVWSNSHCQLQPLGTSDRTSDRQAKEASFVASGSTADAVGLQEFNSQTNIARPYSMSENLLGSTNQDDKAALFDNSNSFTPFCAEVYEGLFDRELMRRLHGVVLPEAPIPPAGTELLDEPKLCLWAGAHAISKAHGNCEDAHFLAAHSMGVADGVGCFAKYSEYGVNAAAYAAELMELASLALQPQNPASESQSHMGQNVAQRAAAAVAEAESKASAYGGSTIAVLCQQDKHVGVANLGDSGFILLRRSVQGMKIVLRSEEQQHHFNCPYQLTRLPQALIDRIAKRSKKPLNAADKASDCQTYSAEIQSGDLLLMFSDGFSDNVHDYELLDIVNRALPPAQADMLGLSDRCTAPRVIAKSLALAAQERSVDPEAVVPFTATAKRYGAIGAEKGGKEDDITVAAAWVVKDLHTETATEAPREGSPSQRHTPELALTLFESKRRTRDGRSPWAKGEATLPIQQVRTTASEKKLPSPTRWSDSAPLGSLHRATRSSTTLQDHVRGRSPEGLAEGRCAEYGKAPLFSPPAHARSVTSPPVQSYNTTSSVEDSLRLLMSAQPQTLAEVEAIEDAASRLARLCVVVILVPSGRRQKMDRTLTTFSATKDAELASNLERQAEEQVLAGEVEAAADLYDRALRLRIDGRCPDVFLTAEALARTSNEACCQLSGSRERLLQAERRLQRTLSMLDEILDAQSGVGPSAAPLVSGVHLTLSNLAALHLRAGRKEMALKLLKEAEELGPSIPAAEAAATQLSLCALLSGLRRHIEAERHASEAISLGEADIFQLQNSSETSASLLQDKASTLAVAYNNLAVQREYLGCSDCLALYEKAVVLAEGYMSKDSQLLARLRDSHRTALQTAVERRATASSNRHLSVGGGATVNRRPSSAIETRGVVHVEANRRPSSAIEARGPGKRAESAEAGRRRPAFAARARDGRSDSEVPRSQVRRDSSSSRAAVPSKDRSLLSRELAKLLKPEAQEQASEAASWLPKEKARLPKIQWHESSATSASSSVEDAMNPLPTP</sequence>
<comment type="caution">
    <text evidence="4">The sequence shown here is derived from an EMBL/GenBank/DDBJ whole genome shotgun (WGS) entry which is preliminary data.</text>
</comment>
<dbReference type="SUPFAM" id="SSF81606">
    <property type="entry name" value="PP2C-like"/>
    <property type="match status" value="1"/>
</dbReference>
<dbReference type="InterPro" id="IPR013783">
    <property type="entry name" value="Ig-like_fold"/>
</dbReference>
<feature type="region of interest" description="Disordered" evidence="1">
    <location>
        <begin position="669"/>
        <end position="738"/>
    </location>
</feature>
<dbReference type="Proteomes" id="UP000601435">
    <property type="component" value="Unassembled WGS sequence"/>
</dbReference>
<protein>
    <submittedName>
        <fullName evidence="4">Uncharacterized protein</fullName>
    </submittedName>
</protein>
<evidence type="ECO:0000256" key="1">
    <source>
        <dbReference type="SAM" id="MobiDB-lite"/>
    </source>
</evidence>
<dbReference type="PANTHER" id="PTHR12320:SF1">
    <property type="entry name" value="PROTEIN PHOSPHATASE PTC7 HOMOLOG"/>
    <property type="match status" value="1"/>
</dbReference>
<dbReference type="Gene3D" id="1.25.40.10">
    <property type="entry name" value="Tetratricopeptide repeat domain"/>
    <property type="match status" value="1"/>
</dbReference>
<proteinExistence type="predicted"/>
<dbReference type="PANTHER" id="PTHR12320">
    <property type="entry name" value="PROTEIN PHOSPHATASE 2C"/>
    <property type="match status" value="1"/>
</dbReference>
<dbReference type="GO" id="GO:0004722">
    <property type="term" value="F:protein serine/threonine phosphatase activity"/>
    <property type="evidence" value="ECO:0007669"/>
    <property type="project" value="TreeGrafter"/>
</dbReference>
<accession>A0A812Z7Z4</accession>
<dbReference type="SUPFAM" id="SSF49452">
    <property type="entry name" value="Starch-binding domain-like"/>
    <property type="match status" value="2"/>
</dbReference>
<dbReference type="EMBL" id="CAJNJA010046142">
    <property type="protein sequence ID" value="CAE7815036.1"/>
    <property type="molecule type" value="Genomic_DNA"/>
</dbReference>
<dbReference type="Gene3D" id="3.60.40.10">
    <property type="entry name" value="PPM-type phosphatase domain"/>
    <property type="match status" value="1"/>
</dbReference>
<dbReference type="PROSITE" id="PS51746">
    <property type="entry name" value="PPM_2"/>
    <property type="match status" value="1"/>
</dbReference>
<dbReference type="Gene3D" id="2.60.40.10">
    <property type="entry name" value="Immunoglobulins"/>
    <property type="match status" value="2"/>
</dbReference>
<feature type="compositionally biased region" description="Polar residues" evidence="1">
    <location>
        <begin position="761"/>
        <end position="773"/>
    </location>
</feature>
<feature type="domain" description="CBM20" evidence="2">
    <location>
        <begin position="132"/>
        <end position="236"/>
    </location>
</feature>
<name>A0A812Z7Z4_9DINO</name>
<organism evidence="4 5">
    <name type="scientific">Symbiodinium necroappetens</name>
    <dbReference type="NCBI Taxonomy" id="1628268"/>
    <lineage>
        <taxon>Eukaryota</taxon>
        <taxon>Sar</taxon>
        <taxon>Alveolata</taxon>
        <taxon>Dinophyceae</taxon>
        <taxon>Suessiales</taxon>
        <taxon>Symbiodiniaceae</taxon>
        <taxon>Symbiodinium</taxon>
    </lineage>
</organism>
<feature type="domain" description="PPM-type phosphatase" evidence="3">
    <location>
        <begin position="356"/>
        <end position="637"/>
    </location>
</feature>
<dbReference type="InterPro" id="IPR002044">
    <property type="entry name" value="CBM20"/>
</dbReference>
<evidence type="ECO:0000313" key="4">
    <source>
        <dbReference type="EMBL" id="CAE7815036.1"/>
    </source>
</evidence>
<dbReference type="SMART" id="SM01065">
    <property type="entry name" value="CBM_2"/>
    <property type="match status" value="2"/>
</dbReference>
<dbReference type="SUPFAM" id="SSF48452">
    <property type="entry name" value="TPR-like"/>
    <property type="match status" value="1"/>
</dbReference>
<feature type="compositionally biased region" description="Basic and acidic residues" evidence="1">
    <location>
        <begin position="1157"/>
        <end position="1177"/>
    </location>
</feature>
<dbReference type="OrthoDB" id="60843at2759"/>
<dbReference type="PROSITE" id="PS51166">
    <property type="entry name" value="CBM20"/>
    <property type="match status" value="2"/>
</dbReference>
<gene>
    <name evidence="4" type="ORF">SNEC2469_LOCUS24184</name>
</gene>
<evidence type="ECO:0000313" key="5">
    <source>
        <dbReference type="Proteomes" id="UP000601435"/>
    </source>
</evidence>
<feature type="non-terminal residue" evidence="4">
    <location>
        <position position="1248"/>
    </location>
</feature>